<keyword evidence="10" id="KW-0408">Iron</keyword>
<evidence type="ECO:0000256" key="6">
    <source>
        <dbReference type="ARBA" id="ARBA00022617"/>
    </source>
</evidence>
<dbReference type="InterPro" id="IPR000823">
    <property type="entry name" value="Peroxidase_pln"/>
</dbReference>
<evidence type="ECO:0000256" key="8">
    <source>
        <dbReference type="ARBA" id="ARBA00022837"/>
    </source>
</evidence>
<feature type="domain" description="Plant heme peroxidase family profile" evidence="14">
    <location>
        <begin position="1"/>
        <end position="130"/>
    </location>
</feature>
<comment type="similarity">
    <text evidence="13">Belongs to the peroxidase family.</text>
</comment>
<name>A0A9Q0HAJ8_9MAGN</name>
<dbReference type="Gene3D" id="1.10.420.10">
    <property type="entry name" value="Peroxidase, domain 2"/>
    <property type="match status" value="1"/>
</dbReference>
<evidence type="ECO:0000256" key="7">
    <source>
        <dbReference type="ARBA" id="ARBA00022723"/>
    </source>
</evidence>
<dbReference type="PANTHER" id="PTHR31517">
    <property type="match status" value="1"/>
</dbReference>
<dbReference type="InterPro" id="IPR010255">
    <property type="entry name" value="Haem_peroxidase_sf"/>
</dbReference>
<evidence type="ECO:0000313" key="16">
    <source>
        <dbReference type="Proteomes" id="UP001141806"/>
    </source>
</evidence>
<evidence type="ECO:0000259" key="14">
    <source>
        <dbReference type="PROSITE" id="PS50873"/>
    </source>
</evidence>
<organism evidence="15 16">
    <name type="scientific">Protea cynaroides</name>
    <dbReference type="NCBI Taxonomy" id="273540"/>
    <lineage>
        <taxon>Eukaryota</taxon>
        <taxon>Viridiplantae</taxon>
        <taxon>Streptophyta</taxon>
        <taxon>Embryophyta</taxon>
        <taxon>Tracheophyta</taxon>
        <taxon>Spermatophyta</taxon>
        <taxon>Magnoliopsida</taxon>
        <taxon>Proteales</taxon>
        <taxon>Proteaceae</taxon>
        <taxon>Protea</taxon>
    </lineage>
</organism>
<proteinExistence type="inferred from homology"/>
<dbReference type="Pfam" id="PF00141">
    <property type="entry name" value="peroxidase"/>
    <property type="match status" value="1"/>
</dbReference>
<dbReference type="GO" id="GO:0046872">
    <property type="term" value="F:metal ion binding"/>
    <property type="evidence" value="ECO:0007669"/>
    <property type="project" value="UniProtKB-KW"/>
</dbReference>
<dbReference type="EMBL" id="JAMYWD010000008">
    <property type="protein sequence ID" value="KAJ4962872.1"/>
    <property type="molecule type" value="Genomic_DNA"/>
</dbReference>
<comment type="function">
    <text evidence="3">Removal of H(2)O(2), oxidation of toxic reductants, biosynthesis and degradation of lignin, suberization, auxin catabolism, response to environmental stresses such as wounding, pathogen attack and oxidative stress. These functions might be dependent on each isozyme/isoform in each plant tissue.</text>
</comment>
<dbReference type="Proteomes" id="UP001141806">
    <property type="component" value="Unassembled WGS sequence"/>
</dbReference>
<keyword evidence="4" id="KW-0964">Secreted</keyword>
<accession>A0A9Q0HAJ8</accession>
<evidence type="ECO:0000256" key="10">
    <source>
        <dbReference type="ARBA" id="ARBA00023004"/>
    </source>
</evidence>
<keyword evidence="6" id="KW-0349">Heme</keyword>
<comment type="caution">
    <text evidence="15">The sequence shown here is derived from an EMBL/GenBank/DDBJ whole genome shotgun (WGS) entry which is preliminary data.</text>
</comment>
<dbReference type="SUPFAM" id="SSF48113">
    <property type="entry name" value="Heme-dependent peroxidases"/>
    <property type="match status" value="1"/>
</dbReference>
<dbReference type="GO" id="GO:0006979">
    <property type="term" value="P:response to oxidative stress"/>
    <property type="evidence" value="ECO:0007669"/>
    <property type="project" value="InterPro"/>
</dbReference>
<feature type="binding site" evidence="11">
    <location>
        <position position="113"/>
    </location>
    <ligand>
        <name>Ca(2+)</name>
        <dbReference type="ChEBI" id="CHEBI:29108"/>
        <label>2</label>
    </ligand>
</feature>
<feature type="disulfide bond" evidence="12">
    <location>
        <begin position="61"/>
        <end position="93"/>
    </location>
</feature>
<comment type="catalytic activity">
    <reaction evidence="1">
        <text>2 a phenolic donor + H2O2 = 2 a phenolic radical donor + 2 H2O</text>
        <dbReference type="Rhea" id="RHEA:56136"/>
        <dbReference type="ChEBI" id="CHEBI:15377"/>
        <dbReference type="ChEBI" id="CHEBI:16240"/>
        <dbReference type="ChEBI" id="CHEBI:139520"/>
        <dbReference type="ChEBI" id="CHEBI:139521"/>
        <dbReference type="EC" id="1.11.1.7"/>
    </reaction>
</comment>
<gene>
    <name evidence="15" type="ORF">NE237_022811</name>
</gene>
<sequence length="130" mass="14136">MQGGQFYNVTTGRRDGLISLASDALDLLSLANISVSEAIVALASRGINVTDTVMILGFAHCSSFKDRLYNFDNTGQADRTMDPLLVTVLMQTCLRNLITNNIVVHSASANTVDDNYQKIENNRGILQNGL</sequence>
<keyword evidence="12" id="KW-1015">Disulfide bond</keyword>
<keyword evidence="9" id="KW-0560">Oxidoreductase</keyword>
<evidence type="ECO:0000256" key="11">
    <source>
        <dbReference type="PIRSR" id="PIRSR600823-3"/>
    </source>
</evidence>
<keyword evidence="16" id="KW-1185">Reference proteome</keyword>
<evidence type="ECO:0000313" key="15">
    <source>
        <dbReference type="EMBL" id="KAJ4962872.1"/>
    </source>
</evidence>
<protein>
    <recommendedName>
        <fullName evidence="14">Plant heme peroxidase family profile domain-containing protein</fullName>
    </recommendedName>
</protein>
<evidence type="ECO:0000256" key="2">
    <source>
        <dbReference type="ARBA" id="ARBA00001970"/>
    </source>
</evidence>
<evidence type="ECO:0000256" key="13">
    <source>
        <dbReference type="RuleBase" id="RU004241"/>
    </source>
</evidence>
<dbReference type="OrthoDB" id="2113341at2759"/>
<evidence type="ECO:0000256" key="1">
    <source>
        <dbReference type="ARBA" id="ARBA00000189"/>
    </source>
</evidence>
<evidence type="ECO:0000256" key="4">
    <source>
        <dbReference type="ARBA" id="ARBA00022525"/>
    </source>
</evidence>
<evidence type="ECO:0000256" key="5">
    <source>
        <dbReference type="ARBA" id="ARBA00022559"/>
    </source>
</evidence>
<dbReference type="PANTHER" id="PTHR31517:SF59">
    <property type="entry name" value="PEROXIDASE"/>
    <property type="match status" value="1"/>
</dbReference>
<keyword evidence="5" id="KW-0575">Peroxidase</keyword>
<evidence type="ECO:0000256" key="9">
    <source>
        <dbReference type="ARBA" id="ARBA00023002"/>
    </source>
</evidence>
<evidence type="ECO:0000256" key="12">
    <source>
        <dbReference type="PIRSR" id="PIRSR600823-5"/>
    </source>
</evidence>
<dbReference type="GO" id="GO:0020037">
    <property type="term" value="F:heme binding"/>
    <property type="evidence" value="ECO:0007669"/>
    <property type="project" value="InterPro"/>
</dbReference>
<dbReference type="AlphaFoldDB" id="A0A9Q0HAJ8"/>
<comment type="cofactor">
    <cofactor evidence="11">
        <name>Ca(2+)</name>
        <dbReference type="ChEBI" id="CHEBI:29108"/>
    </cofactor>
    <text evidence="11">Binds 2 calcium ions per subunit.</text>
</comment>
<keyword evidence="7 11" id="KW-0479">Metal-binding</keyword>
<keyword evidence="8 11" id="KW-0106">Calcium</keyword>
<reference evidence="15" key="1">
    <citation type="journal article" date="2023" name="Plant J.">
        <title>The genome of the king protea, Protea cynaroides.</title>
        <authorList>
            <person name="Chang J."/>
            <person name="Duong T.A."/>
            <person name="Schoeman C."/>
            <person name="Ma X."/>
            <person name="Roodt D."/>
            <person name="Barker N."/>
            <person name="Li Z."/>
            <person name="Van de Peer Y."/>
            <person name="Mizrachi E."/>
        </authorList>
    </citation>
    <scope>NUCLEOTIDE SEQUENCE</scope>
    <source>
        <tissue evidence="15">Young leaves</tissue>
    </source>
</reference>
<evidence type="ECO:0000256" key="3">
    <source>
        <dbReference type="ARBA" id="ARBA00002322"/>
    </source>
</evidence>
<dbReference type="GO" id="GO:0140825">
    <property type="term" value="F:lactoperoxidase activity"/>
    <property type="evidence" value="ECO:0007669"/>
    <property type="project" value="UniProtKB-EC"/>
</dbReference>
<dbReference type="PROSITE" id="PS50873">
    <property type="entry name" value="PEROXIDASE_4"/>
    <property type="match status" value="1"/>
</dbReference>
<dbReference type="InterPro" id="IPR002016">
    <property type="entry name" value="Haem_peroxidase"/>
</dbReference>
<comment type="cofactor">
    <cofactor evidence="2">
        <name>heme b</name>
        <dbReference type="ChEBI" id="CHEBI:60344"/>
    </cofactor>
</comment>